<reference evidence="1 2" key="1">
    <citation type="journal article" date="2020" name="Phytopathology">
        <title>Genome Sequence Resources of Colletotrichum truncatum, C. plurivorum, C. musicola, and C. sojae: Four Species Pathogenic to Soybean (Glycine max).</title>
        <authorList>
            <person name="Rogerio F."/>
            <person name="Boufleur T.R."/>
            <person name="Ciampi-Guillardi M."/>
            <person name="Sukno S.A."/>
            <person name="Thon M.R."/>
            <person name="Massola Junior N.S."/>
            <person name="Baroncelli R."/>
        </authorList>
    </citation>
    <scope>NUCLEOTIDE SEQUENCE [LARGE SCALE GENOMIC DNA]</scope>
    <source>
        <strain evidence="1 2">LFN0009</strain>
    </source>
</reference>
<protein>
    <submittedName>
        <fullName evidence="1">Uncharacterized protein</fullName>
    </submittedName>
</protein>
<dbReference type="AlphaFoldDB" id="A0A8H6IN94"/>
<organism evidence="1 2">
    <name type="scientific">Colletotrichum sojae</name>
    <dbReference type="NCBI Taxonomy" id="2175907"/>
    <lineage>
        <taxon>Eukaryota</taxon>
        <taxon>Fungi</taxon>
        <taxon>Dikarya</taxon>
        <taxon>Ascomycota</taxon>
        <taxon>Pezizomycotina</taxon>
        <taxon>Sordariomycetes</taxon>
        <taxon>Hypocreomycetidae</taxon>
        <taxon>Glomerellales</taxon>
        <taxon>Glomerellaceae</taxon>
        <taxon>Colletotrichum</taxon>
        <taxon>Colletotrichum orchidearum species complex</taxon>
    </lineage>
</organism>
<name>A0A8H6IN94_9PEZI</name>
<dbReference type="EMBL" id="WIGN01000626">
    <property type="protein sequence ID" value="KAF6786805.1"/>
    <property type="molecule type" value="Genomic_DNA"/>
</dbReference>
<evidence type="ECO:0000313" key="1">
    <source>
        <dbReference type="EMBL" id="KAF6786805.1"/>
    </source>
</evidence>
<comment type="caution">
    <text evidence="1">The sequence shown here is derived from an EMBL/GenBank/DDBJ whole genome shotgun (WGS) entry which is preliminary data.</text>
</comment>
<gene>
    <name evidence="1" type="ORF">CSOJ01_15352</name>
</gene>
<sequence>MAESASGYSNETTAGLGMRADLGTVCGWCGYIALPQRQAISLQLR</sequence>
<proteinExistence type="predicted"/>
<dbReference type="Proteomes" id="UP000652219">
    <property type="component" value="Unassembled WGS sequence"/>
</dbReference>
<evidence type="ECO:0000313" key="2">
    <source>
        <dbReference type="Proteomes" id="UP000652219"/>
    </source>
</evidence>
<keyword evidence="2" id="KW-1185">Reference proteome</keyword>
<accession>A0A8H6IN94</accession>